<evidence type="ECO:0000256" key="4">
    <source>
        <dbReference type="ARBA" id="ARBA00022827"/>
    </source>
</evidence>
<dbReference type="GeneID" id="20223155"/>
<dbReference type="RefSeq" id="XP_009032386.1">
    <property type="nucleotide sequence ID" value="XM_009034138.1"/>
</dbReference>
<evidence type="ECO:0000256" key="1">
    <source>
        <dbReference type="ARBA" id="ARBA00001974"/>
    </source>
</evidence>
<dbReference type="PROSITE" id="PS51387">
    <property type="entry name" value="FAD_PCMH"/>
    <property type="match status" value="1"/>
</dbReference>
<evidence type="ECO:0000313" key="8">
    <source>
        <dbReference type="Proteomes" id="UP000002729"/>
    </source>
</evidence>
<evidence type="ECO:0000256" key="2">
    <source>
        <dbReference type="ARBA" id="ARBA00005466"/>
    </source>
</evidence>
<proteinExistence type="inferred from homology"/>
<dbReference type="InterPro" id="IPR006094">
    <property type="entry name" value="Oxid_FAD_bind_N"/>
</dbReference>
<organism evidence="8">
    <name type="scientific">Aureococcus anophagefferens</name>
    <name type="common">Harmful bloom alga</name>
    <dbReference type="NCBI Taxonomy" id="44056"/>
    <lineage>
        <taxon>Eukaryota</taxon>
        <taxon>Sar</taxon>
        <taxon>Stramenopiles</taxon>
        <taxon>Ochrophyta</taxon>
        <taxon>Pelagophyceae</taxon>
        <taxon>Pelagomonadales</taxon>
        <taxon>Pelagomonadaceae</taxon>
        <taxon>Aureococcus</taxon>
    </lineage>
</organism>
<dbReference type="Gene3D" id="2.40.128.20">
    <property type="match status" value="1"/>
</dbReference>
<dbReference type="Pfam" id="PF01565">
    <property type="entry name" value="FAD_binding_4"/>
    <property type="match status" value="1"/>
</dbReference>
<reference evidence="7 8" key="1">
    <citation type="journal article" date="2011" name="Proc. Natl. Acad. Sci. U.S.A.">
        <title>Niche of harmful alga Aureococcus anophagefferens revealed through ecogenomics.</title>
        <authorList>
            <person name="Gobler C.J."/>
            <person name="Berry D.L."/>
            <person name="Dyhrman S.T."/>
            <person name="Wilhelm S.W."/>
            <person name="Salamov A."/>
            <person name="Lobanov A.V."/>
            <person name="Zhang Y."/>
            <person name="Collier J.L."/>
            <person name="Wurch L.L."/>
            <person name="Kustka A.B."/>
            <person name="Dill B.D."/>
            <person name="Shah M."/>
            <person name="VerBerkmoes N.C."/>
            <person name="Kuo A."/>
            <person name="Terry A."/>
            <person name="Pangilinan J."/>
            <person name="Lindquist E.A."/>
            <person name="Lucas S."/>
            <person name="Paulsen I.T."/>
            <person name="Hattenrath-Lehmann T.K."/>
            <person name="Talmage S.C."/>
            <person name="Walker E.A."/>
            <person name="Koch F."/>
            <person name="Burson A.M."/>
            <person name="Marcoval M.A."/>
            <person name="Tang Y.Z."/>
            <person name="Lecleir G.R."/>
            <person name="Coyne K.J."/>
            <person name="Berg G.M."/>
            <person name="Bertrand E.M."/>
            <person name="Saito M.A."/>
            <person name="Gladyshev V.N."/>
            <person name="Grigoriev I.V."/>
        </authorList>
    </citation>
    <scope>NUCLEOTIDE SEQUENCE [LARGE SCALE GENOMIC DNA]</scope>
    <source>
        <strain evidence="8">CCMP 1984</strain>
    </source>
</reference>
<dbReference type="GO" id="GO:0016491">
    <property type="term" value="F:oxidoreductase activity"/>
    <property type="evidence" value="ECO:0007669"/>
    <property type="project" value="UniProtKB-KW"/>
</dbReference>
<protein>
    <recommendedName>
        <fullName evidence="6">FAD-binding PCMH-type domain-containing protein</fullName>
    </recommendedName>
</protein>
<gene>
    <name evidence="7" type="ORF">AURANDRAFT_60769</name>
</gene>
<comment type="similarity">
    <text evidence="2">Belongs to the oxygen-dependent FAD-linked oxidoreductase family.</text>
</comment>
<dbReference type="SUPFAM" id="SSF53474">
    <property type="entry name" value="alpha/beta-Hydrolases"/>
    <property type="match status" value="1"/>
</dbReference>
<evidence type="ECO:0000256" key="5">
    <source>
        <dbReference type="ARBA" id="ARBA00023002"/>
    </source>
</evidence>
<dbReference type="InterPro" id="IPR012951">
    <property type="entry name" value="BBE"/>
</dbReference>
<evidence type="ECO:0000256" key="3">
    <source>
        <dbReference type="ARBA" id="ARBA00022630"/>
    </source>
</evidence>
<sequence length="1158" mass="120136">MQFAAADAPSADEAASILGAALSAEASLTMPWDAGFAAAAPARNALKQDAAWGVARPATEADVAAAVAFARRRGLRVAVYSTGHDYDGRSQASGDGLGLDLGRLRWARVLDETDARGRRLMSLGPATPMLDAYEAGAPHGLVPVSGHVKSVGVGGFTLGGGHGPLSRRHGLGADQLARARVVLSDGTVVVADDGPGASARQRDLLYALRGGGAAPGVVTEFVVAVHPAPATVRHVAWTAPFVAAGGYATGRAALKRFFHNATWWEGLDRGWGGWSSASCRDAARFRAGDADAGPAGARGGAWGLLEARLIYAGDGSGYESLRELLDWAPVGGDARAVETDVRDMVALMRTEGGDREGQYERQLISNVFVDAGHLANDDLTDLVANALDGSCAGGAAWGPLFFYNHVLGGRVGELGEGTSVANGFRSALFEVGANDAWAESADDAARGGALVAAAARLYAFSSSSYGNEFTDAPLLDRDWKDRFYGDHYGRLLAVKADADPCNVFRAERGVGADVDRFAACAPFAKAACGTTARTVAVDRTKYGGTWYKQFVSTSLAATHERGKRCIQVHMDPRDGGTFETVVKWRAGAADGAPKSVDATVTLGDDGTFEERGVSIPYDVVHVREGADGLYDLAVVYSSCVGDDVGAGAWVMTREPELPAGVDVASLQETLAAAGVDAAVRLEKVTQATCAAWAPSKTIARARVAVRPAVCGGDSEDALVAYPDDGGRYPLVALEHGALYDKAESAEHCAGDVEACYGALIEDVARAGFVVAAPASEKTGWCQRAAEDQANIVTFAAAKRSSSAPEDAVWRRVDWDRGAGLLGHSMGGVATLVNADDYYPLVAAAVAVAPYTADAWREAHDGPVPRDHLLGAKGGAPGRHARAAVAVFGSAEDATVPPGALRAAYDGLPATTDRLLVVLPDRSHRGLKEDHVRGGGLQEVGAGLIGASGAAAYLTPKGNFKAYDMDVTEPTALAMMRLVGAWQLGAATVLARDTADVGAFSNWVAAAAILSTAPSWESIGAPKESMAIWIGILAALGKYGMDGKLNKWVPVALWLVNGAQFHFAPQFSADLYQAKSKISPMGLSMLSLSGGMMMVAGTYLGFLANGASQAEAFGYAYAVNGVLAAKWALTEAEGLGAPKHGPLAWAAISAGLAYKSLTA</sequence>
<feature type="domain" description="FAD-binding PCMH-type" evidence="6">
    <location>
        <begin position="47"/>
        <end position="228"/>
    </location>
</feature>
<evidence type="ECO:0000313" key="7">
    <source>
        <dbReference type="EMBL" id="EGB12738.1"/>
    </source>
</evidence>
<evidence type="ECO:0000259" key="6">
    <source>
        <dbReference type="PROSITE" id="PS51387"/>
    </source>
</evidence>
<dbReference type="InterPro" id="IPR016166">
    <property type="entry name" value="FAD-bd_PCMH"/>
</dbReference>
<dbReference type="Gene3D" id="3.30.465.10">
    <property type="match status" value="2"/>
</dbReference>
<dbReference type="EMBL" id="GL833120">
    <property type="protein sequence ID" value="EGB12738.1"/>
    <property type="molecule type" value="Genomic_DNA"/>
</dbReference>
<dbReference type="OrthoDB" id="415825at2759"/>
<dbReference type="SUPFAM" id="SSF50814">
    <property type="entry name" value="Lipocalins"/>
    <property type="match status" value="1"/>
</dbReference>
<dbReference type="InterPro" id="IPR012674">
    <property type="entry name" value="Calycin"/>
</dbReference>
<dbReference type="eggNOG" id="ENOG502S43K">
    <property type="taxonomic scope" value="Eukaryota"/>
</dbReference>
<dbReference type="GO" id="GO:0071949">
    <property type="term" value="F:FAD binding"/>
    <property type="evidence" value="ECO:0007669"/>
    <property type="project" value="InterPro"/>
</dbReference>
<keyword evidence="8" id="KW-1185">Reference proteome</keyword>
<dbReference type="InterPro" id="IPR029058">
    <property type="entry name" value="AB_hydrolase_fold"/>
</dbReference>
<dbReference type="InterPro" id="IPR016169">
    <property type="entry name" value="FAD-bd_PCMH_sub2"/>
</dbReference>
<dbReference type="Gene3D" id="3.40.50.1820">
    <property type="entry name" value="alpha/beta hydrolase"/>
    <property type="match status" value="1"/>
</dbReference>
<dbReference type="InterPro" id="IPR050416">
    <property type="entry name" value="FAD-linked_Oxidoreductase"/>
</dbReference>
<dbReference type="Pfam" id="PF08031">
    <property type="entry name" value="BBE"/>
    <property type="match status" value="1"/>
</dbReference>
<dbReference type="PANTHER" id="PTHR42973">
    <property type="entry name" value="BINDING OXIDOREDUCTASE, PUTATIVE (AFU_ORTHOLOGUE AFUA_1G17690)-RELATED"/>
    <property type="match status" value="1"/>
</dbReference>
<dbReference type="Proteomes" id="UP000002729">
    <property type="component" value="Unassembled WGS sequence"/>
</dbReference>
<accession>F0XWA0</accession>
<comment type="cofactor">
    <cofactor evidence="1">
        <name>FAD</name>
        <dbReference type="ChEBI" id="CHEBI:57692"/>
    </cofactor>
</comment>
<dbReference type="SUPFAM" id="SSF56176">
    <property type="entry name" value="FAD-binding/transporter-associated domain-like"/>
    <property type="match status" value="1"/>
</dbReference>
<dbReference type="AlphaFoldDB" id="F0XWA0"/>
<keyword evidence="4" id="KW-0274">FAD</keyword>
<dbReference type="Gene3D" id="3.40.462.20">
    <property type="match status" value="1"/>
</dbReference>
<name>F0XWA0_AURAN</name>
<keyword evidence="5" id="KW-0560">Oxidoreductase</keyword>
<dbReference type="KEGG" id="aaf:AURANDRAFT_60769"/>
<dbReference type="InterPro" id="IPR036318">
    <property type="entry name" value="FAD-bd_PCMH-like_sf"/>
</dbReference>
<keyword evidence="3" id="KW-0285">Flavoprotein</keyword>
<dbReference type="InParanoid" id="F0XWA0"/>
<dbReference type="PANTHER" id="PTHR42973:SF39">
    <property type="entry name" value="FAD-BINDING PCMH-TYPE DOMAIN-CONTAINING PROTEIN"/>
    <property type="match status" value="1"/>
</dbReference>